<reference evidence="2 3" key="1">
    <citation type="submission" date="2020-11" db="EMBL/GenBank/DDBJ databases">
        <title>Fusibacter basophilias sp. nov.</title>
        <authorList>
            <person name="Qiu D."/>
        </authorList>
    </citation>
    <scope>NUCLEOTIDE SEQUENCE [LARGE SCALE GENOMIC DNA]</scope>
    <source>
        <strain evidence="2 3">Q10-2</strain>
    </source>
</reference>
<dbReference type="Gene3D" id="3.40.630.30">
    <property type="match status" value="1"/>
</dbReference>
<dbReference type="Pfam" id="PF09924">
    <property type="entry name" value="LPG_synthase_C"/>
    <property type="match status" value="1"/>
</dbReference>
<dbReference type="PANTHER" id="PTHR41373:SF1">
    <property type="entry name" value="PHOSPHATIDYLGLYCEROL LYSYLTRANSFERASE C-TERMINAL DOMAIN-CONTAINING PROTEIN"/>
    <property type="match status" value="1"/>
</dbReference>
<dbReference type="RefSeq" id="WP_194700961.1">
    <property type="nucleotide sequence ID" value="NZ_JADKNH010000003.1"/>
</dbReference>
<dbReference type="SUPFAM" id="SSF55729">
    <property type="entry name" value="Acyl-CoA N-acyltransferases (Nat)"/>
    <property type="match status" value="2"/>
</dbReference>
<dbReference type="Proteomes" id="UP000614200">
    <property type="component" value="Unassembled WGS sequence"/>
</dbReference>
<protein>
    <submittedName>
        <fullName evidence="2">DUF2156 domain-containing protein</fullName>
    </submittedName>
</protein>
<comment type="caution">
    <text evidence="2">The sequence shown here is derived from an EMBL/GenBank/DDBJ whole genome shotgun (WGS) entry which is preliminary data.</text>
</comment>
<name>A0ABR9ZQX1_9FIRM</name>
<evidence type="ECO:0000313" key="3">
    <source>
        <dbReference type="Proteomes" id="UP000614200"/>
    </source>
</evidence>
<dbReference type="InterPro" id="IPR024320">
    <property type="entry name" value="LPG_synthase_C"/>
</dbReference>
<sequence>MELKKLDYDQLAIVRPYFEVFNSEVSDINLTNLMMWRDKYQFYFIEIESFLFIVNIKGAHRYFSQPIGAYTDPKAVYKAVCVLKELCENEQKPLVIKKANEAFVTLLNSYDMTFELKSSIDEQDYIYDFEALKQLSGKKYHKKKNHINKFIRTYEDWRFKWYEASDLDSVDELLQVWLEVKKGNDMDPNLRFEYNGIMDVLKHRHYFDLKIGLIYVEGNIAGFIIGEVVNTSCLLVHIEKADISYEGIFSMLGYTLYNELDHLTFINREQDLGIEGLRKSKLSYHPVKFIQKFELWF</sequence>
<dbReference type="InterPro" id="IPR016732">
    <property type="entry name" value="UCP018688"/>
</dbReference>
<proteinExistence type="predicted"/>
<dbReference type="InterPro" id="IPR016181">
    <property type="entry name" value="Acyl_CoA_acyltransferase"/>
</dbReference>
<gene>
    <name evidence="2" type="ORF">ISU02_06305</name>
</gene>
<evidence type="ECO:0000313" key="2">
    <source>
        <dbReference type="EMBL" id="MBF4692721.1"/>
    </source>
</evidence>
<dbReference type="PANTHER" id="PTHR41373">
    <property type="entry name" value="DUF2156 DOMAIN-CONTAINING PROTEIN"/>
    <property type="match status" value="1"/>
</dbReference>
<organism evidence="2 3">
    <name type="scientific">Fusibacter ferrireducens</name>
    <dbReference type="NCBI Taxonomy" id="2785058"/>
    <lineage>
        <taxon>Bacteria</taxon>
        <taxon>Bacillati</taxon>
        <taxon>Bacillota</taxon>
        <taxon>Clostridia</taxon>
        <taxon>Eubacteriales</taxon>
        <taxon>Eubacteriales Family XII. Incertae Sedis</taxon>
        <taxon>Fusibacter</taxon>
    </lineage>
</organism>
<accession>A0ABR9ZQX1</accession>
<dbReference type="EMBL" id="JADKNH010000003">
    <property type="protein sequence ID" value="MBF4692721.1"/>
    <property type="molecule type" value="Genomic_DNA"/>
</dbReference>
<evidence type="ECO:0000259" key="1">
    <source>
        <dbReference type="Pfam" id="PF09924"/>
    </source>
</evidence>
<keyword evidence="3" id="KW-1185">Reference proteome</keyword>
<feature type="domain" description="Phosphatidylglycerol lysyltransferase C-terminal" evidence="1">
    <location>
        <begin position="20"/>
        <end position="293"/>
    </location>
</feature>
<dbReference type="PIRSF" id="PIRSF018688">
    <property type="entry name" value="UCP018688"/>
    <property type="match status" value="1"/>
</dbReference>